<evidence type="ECO:0000313" key="2">
    <source>
        <dbReference type="EMBL" id="MBR0673333.1"/>
    </source>
</evidence>
<dbReference type="Proteomes" id="UP001138751">
    <property type="component" value="Unassembled WGS sequence"/>
</dbReference>
<dbReference type="RefSeq" id="WP_211863741.1">
    <property type="nucleotide sequence ID" value="NZ_JAAEDM010000067.1"/>
</dbReference>
<gene>
    <name evidence="2" type="ORF">GXW76_19315</name>
</gene>
<evidence type="ECO:0000259" key="1">
    <source>
        <dbReference type="Pfam" id="PF23666"/>
    </source>
</evidence>
<dbReference type="InterPro" id="IPR056490">
    <property type="entry name" value="Rcc01698_C"/>
</dbReference>
<dbReference type="AlphaFoldDB" id="A0A9X9X1Q4"/>
<reference evidence="2" key="1">
    <citation type="submission" date="2020-01" db="EMBL/GenBank/DDBJ databases">
        <authorList>
            <person name="Rat A."/>
        </authorList>
    </citation>
    <scope>NUCLEOTIDE SEQUENCE</scope>
    <source>
        <strain evidence="2">LMG 31231</strain>
    </source>
</reference>
<organism evidence="2 3">
    <name type="scientific">Neoroseomonas soli</name>
    <dbReference type="NCBI Taxonomy" id="1081025"/>
    <lineage>
        <taxon>Bacteria</taxon>
        <taxon>Pseudomonadati</taxon>
        <taxon>Pseudomonadota</taxon>
        <taxon>Alphaproteobacteria</taxon>
        <taxon>Acetobacterales</taxon>
        <taxon>Acetobacteraceae</taxon>
        <taxon>Neoroseomonas</taxon>
    </lineage>
</organism>
<accession>A0A9X9X1Q4</accession>
<reference evidence="2" key="2">
    <citation type="journal article" date="2021" name="Syst. Appl. Microbiol.">
        <title>Roseomonas hellenica sp. nov., isolated from roots of wild-growing Alkanna tinctoria.</title>
        <authorList>
            <person name="Rat A."/>
            <person name="Naranjo H.D."/>
            <person name="Lebbe L."/>
            <person name="Cnockaert M."/>
            <person name="Krigas N."/>
            <person name="Grigoriadou K."/>
            <person name="Maloupa E."/>
            <person name="Willems A."/>
        </authorList>
    </citation>
    <scope>NUCLEOTIDE SEQUENCE</scope>
    <source>
        <strain evidence="2">LMG 31231</strain>
    </source>
</reference>
<sequence length="64" mass="7067">MRRAALIGPDGRAEITQFRDAIDLGEGRFHMSGLLRGHRGTEDPIVSRVNKRRIGALPKTAATR</sequence>
<proteinExistence type="predicted"/>
<comment type="caution">
    <text evidence="2">The sequence shown here is derived from an EMBL/GenBank/DDBJ whole genome shotgun (WGS) entry which is preliminary data.</text>
</comment>
<evidence type="ECO:0000313" key="3">
    <source>
        <dbReference type="Proteomes" id="UP001138751"/>
    </source>
</evidence>
<protein>
    <recommendedName>
        <fullName evidence="1">Rcc01698-like C-terminal domain-containing protein</fullName>
    </recommendedName>
</protein>
<name>A0A9X9X1Q4_9PROT</name>
<dbReference type="Pfam" id="PF23666">
    <property type="entry name" value="Rcc01698_C"/>
    <property type="match status" value="1"/>
</dbReference>
<feature type="domain" description="Rcc01698-like C-terminal" evidence="1">
    <location>
        <begin position="3"/>
        <end position="42"/>
    </location>
</feature>
<keyword evidence="3" id="KW-1185">Reference proteome</keyword>
<dbReference type="EMBL" id="JAAEDM010000067">
    <property type="protein sequence ID" value="MBR0673333.1"/>
    <property type="molecule type" value="Genomic_DNA"/>
</dbReference>